<evidence type="ECO:0000313" key="1">
    <source>
        <dbReference type="EMBL" id="ETR66390.1"/>
    </source>
</evidence>
<proteinExistence type="predicted"/>
<dbReference type="EMBL" id="ATBP01002018">
    <property type="protein sequence ID" value="ETR66390.1"/>
    <property type="molecule type" value="Genomic_DNA"/>
</dbReference>
<dbReference type="AlphaFoldDB" id="A0A1V1NUY7"/>
<comment type="caution">
    <text evidence="1">The sequence shown here is derived from an EMBL/GenBank/DDBJ whole genome shotgun (WGS) entry which is preliminary data.</text>
</comment>
<organism evidence="1 2">
    <name type="scientific">Candidatus Magnetoglobus multicellularis str. Araruama</name>
    <dbReference type="NCBI Taxonomy" id="890399"/>
    <lineage>
        <taxon>Bacteria</taxon>
        <taxon>Pseudomonadati</taxon>
        <taxon>Thermodesulfobacteriota</taxon>
        <taxon>Desulfobacteria</taxon>
        <taxon>Desulfobacterales</taxon>
        <taxon>Desulfobacteraceae</taxon>
        <taxon>Candidatus Magnetoglobus</taxon>
    </lineage>
</organism>
<dbReference type="Proteomes" id="UP000189670">
    <property type="component" value="Unassembled WGS sequence"/>
</dbReference>
<evidence type="ECO:0000313" key="2">
    <source>
        <dbReference type="Proteomes" id="UP000189670"/>
    </source>
</evidence>
<gene>
    <name evidence="1" type="ORF">OMM_05677</name>
</gene>
<reference evidence="2" key="1">
    <citation type="submission" date="2012-11" db="EMBL/GenBank/DDBJ databases">
        <authorList>
            <person name="Lucero-Rivera Y.E."/>
            <person name="Tovar-Ramirez D."/>
        </authorList>
    </citation>
    <scope>NUCLEOTIDE SEQUENCE [LARGE SCALE GENOMIC DNA]</scope>
    <source>
        <strain evidence="2">Araruama</strain>
    </source>
</reference>
<sequence length="220" mass="25882">MPNIVLYFITKHSTGRQKQPRFLSNNCSLWPHKEALRISERLKSAKEEIFIVGFTLETTMQYYQDIFKNALDNEVTIKLLFTHPESSHVIAHQYFSDRDIKANIYTVNRRLKSFFESLSSSAKNKIRVKATYYLPRFSAVIVDNDVIMINFYLFNSSAQSNPALEIYRCKLRKEFDQIKNSLENLFNIESNNEPFIENQDIKKMPPNFNIIENGKFNDFP</sequence>
<name>A0A1V1NUY7_9BACT</name>
<accession>A0A1V1NUY7</accession>
<protein>
    <submittedName>
        <fullName evidence="1">Uncharacterized protein</fullName>
    </submittedName>
</protein>